<comment type="caution">
    <text evidence="1">The sequence shown here is derived from an EMBL/GenBank/DDBJ whole genome shotgun (WGS) entry which is preliminary data.</text>
</comment>
<dbReference type="RefSeq" id="WP_110999618.1">
    <property type="nucleotide sequence ID" value="NZ_QKTW01000019.1"/>
</dbReference>
<dbReference type="EMBL" id="QKTW01000019">
    <property type="protein sequence ID" value="PZF72103.1"/>
    <property type="molecule type" value="Genomic_DNA"/>
</dbReference>
<evidence type="ECO:0000313" key="2">
    <source>
        <dbReference type="Proteomes" id="UP000248745"/>
    </source>
</evidence>
<dbReference type="Proteomes" id="UP000248745">
    <property type="component" value="Unassembled WGS sequence"/>
</dbReference>
<proteinExistence type="predicted"/>
<organism evidence="1 2">
    <name type="scientific">Taibaiella soli</name>
    <dbReference type="NCBI Taxonomy" id="1649169"/>
    <lineage>
        <taxon>Bacteria</taxon>
        <taxon>Pseudomonadati</taxon>
        <taxon>Bacteroidota</taxon>
        <taxon>Chitinophagia</taxon>
        <taxon>Chitinophagales</taxon>
        <taxon>Chitinophagaceae</taxon>
        <taxon>Taibaiella</taxon>
    </lineage>
</organism>
<gene>
    <name evidence="1" type="ORF">DN068_14300</name>
</gene>
<name>A0A2W2BW79_9BACT</name>
<evidence type="ECO:0000313" key="1">
    <source>
        <dbReference type="EMBL" id="PZF72103.1"/>
    </source>
</evidence>
<keyword evidence="2" id="KW-1185">Reference proteome</keyword>
<accession>A0A2W2BW79</accession>
<protein>
    <submittedName>
        <fullName evidence="1">Uncharacterized protein</fullName>
    </submittedName>
</protein>
<dbReference type="AlphaFoldDB" id="A0A2W2BW79"/>
<sequence length="130" mass="15389">MSFFKEFQYQERAGIYRTAWLTNAHWPTGILQGTEDPKWELQRREDNSVAKELEWLEYWGTDGRIWKVKVHAEYDGVKHSIEIWLEHKAEDGTTHGDSREFAIRDWDGKFRGLEISSGIANDTAPTFRWK</sequence>
<reference evidence="1 2" key="1">
    <citation type="submission" date="2018-06" db="EMBL/GenBank/DDBJ databases">
        <title>Mucibacter soli gen. nov., sp. nov., a new member of the family Chitinophagaceae producing mucin.</title>
        <authorList>
            <person name="Kim M.-K."/>
            <person name="Park S."/>
            <person name="Kim T.-S."/>
            <person name="Joung Y."/>
            <person name="Han J.-H."/>
            <person name="Kim S.B."/>
        </authorList>
    </citation>
    <scope>NUCLEOTIDE SEQUENCE [LARGE SCALE GENOMIC DNA]</scope>
    <source>
        <strain evidence="1 2">R1-15</strain>
    </source>
</reference>